<sequence>TSKGLTNQAWCPSCLEHGIRTDLIDGHRKGKRRATKAGRTVVVRGEGE</sequence>
<reference evidence="1" key="1">
    <citation type="journal article" date="2014" name="Front. Microbiol.">
        <title>High frequency of phylogenetically diverse reductive dehalogenase-homologous genes in deep subseafloor sedimentary metagenomes.</title>
        <authorList>
            <person name="Kawai M."/>
            <person name="Futagami T."/>
            <person name="Toyoda A."/>
            <person name="Takaki Y."/>
            <person name="Nishi S."/>
            <person name="Hori S."/>
            <person name="Arai W."/>
            <person name="Tsubouchi T."/>
            <person name="Morono Y."/>
            <person name="Uchiyama I."/>
            <person name="Ito T."/>
            <person name="Fujiyama A."/>
            <person name="Inagaki F."/>
            <person name="Takami H."/>
        </authorList>
    </citation>
    <scope>NUCLEOTIDE SEQUENCE</scope>
    <source>
        <strain evidence="1">Expedition CK06-06</strain>
    </source>
</reference>
<comment type="caution">
    <text evidence="1">The sequence shown here is derived from an EMBL/GenBank/DDBJ whole genome shotgun (WGS) entry which is preliminary data.</text>
</comment>
<evidence type="ECO:0000313" key="1">
    <source>
        <dbReference type="EMBL" id="GAG41109.1"/>
    </source>
</evidence>
<dbReference type="EMBL" id="BARS01040999">
    <property type="protein sequence ID" value="GAG41109.1"/>
    <property type="molecule type" value="Genomic_DNA"/>
</dbReference>
<dbReference type="AlphaFoldDB" id="X0XD53"/>
<protein>
    <submittedName>
        <fullName evidence="1">Uncharacterized protein</fullName>
    </submittedName>
</protein>
<gene>
    <name evidence="1" type="ORF">S01H1_62425</name>
</gene>
<organism evidence="1">
    <name type="scientific">marine sediment metagenome</name>
    <dbReference type="NCBI Taxonomy" id="412755"/>
    <lineage>
        <taxon>unclassified sequences</taxon>
        <taxon>metagenomes</taxon>
        <taxon>ecological metagenomes</taxon>
    </lineage>
</organism>
<name>X0XD53_9ZZZZ</name>
<feature type="non-terminal residue" evidence="1">
    <location>
        <position position="1"/>
    </location>
</feature>
<proteinExistence type="predicted"/>
<accession>X0XD53</accession>